<dbReference type="Pfam" id="PF04238">
    <property type="entry name" value="DUF420"/>
    <property type="match status" value="1"/>
</dbReference>
<dbReference type="PANTHER" id="PTHR37692">
    <property type="entry name" value="HYPOTHETICAL MEMBRANE SPANNING PROTEIN"/>
    <property type="match status" value="1"/>
</dbReference>
<feature type="transmembrane region" description="Helical" evidence="1">
    <location>
        <begin position="12"/>
        <end position="34"/>
    </location>
</feature>
<keyword evidence="1" id="KW-0812">Transmembrane</keyword>
<evidence type="ECO:0000313" key="2">
    <source>
        <dbReference type="EMBL" id="TWT42871.1"/>
    </source>
</evidence>
<accession>A0A5C5VYP7</accession>
<keyword evidence="1" id="KW-1133">Transmembrane helix</keyword>
<feature type="transmembrane region" description="Helical" evidence="1">
    <location>
        <begin position="84"/>
        <end position="103"/>
    </location>
</feature>
<sequence length="161" mass="18038">MPDLLILSAAHPLVHVNAALNSLATLLLVLALVLIKRGHEQAHRTAMIGALAVSAAFLACYLYYHFAVRLTVRFTHEGPVRYVYYFILATHVVLAMTVPYLALRAAYLGSRSLALGAEAGQAFRAKHRRLVRWAYPIWLYVSVTGVLVYLMLYQWFPPADL</sequence>
<name>A0A5C5VYP7_9BACT</name>
<keyword evidence="3" id="KW-1185">Reference proteome</keyword>
<reference evidence="2 3" key="1">
    <citation type="submission" date="2019-02" db="EMBL/GenBank/DDBJ databases">
        <title>Deep-cultivation of Planctomycetes and their phenomic and genomic characterization uncovers novel biology.</title>
        <authorList>
            <person name="Wiegand S."/>
            <person name="Jogler M."/>
            <person name="Boedeker C."/>
            <person name="Pinto D."/>
            <person name="Vollmers J."/>
            <person name="Rivas-Marin E."/>
            <person name="Kohn T."/>
            <person name="Peeters S.H."/>
            <person name="Heuer A."/>
            <person name="Rast P."/>
            <person name="Oberbeckmann S."/>
            <person name="Bunk B."/>
            <person name="Jeske O."/>
            <person name="Meyerdierks A."/>
            <person name="Storesund J.E."/>
            <person name="Kallscheuer N."/>
            <person name="Luecker S."/>
            <person name="Lage O.M."/>
            <person name="Pohl T."/>
            <person name="Merkel B.J."/>
            <person name="Hornburger P."/>
            <person name="Mueller R.-W."/>
            <person name="Bruemmer F."/>
            <person name="Labrenz M."/>
            <person name="Spormann A.M."/>
            <person name="Op Den Camp H."/>
            <person name="Overmann J."/>
            <person name="Amann R."/>
            <person name="Jetten M.S.M."/>
            <person name="Mascher T."/>
            <person name="Medema M.H."/>
            <person name="Devos D.P."/>
            <person name="Kaster A.-K."/>
            <person name="Ovreas L."/>
            <person name="Rohde M."/>
            <person name="Galperin M.Y."/>
            <person name="Jogler C."/>
        </authorList>
    </citation>
    <scope>NUCLEOTIDE SEQUENCE [LARGE SCALE GENOMIC DNA]</scope>
    <source>
        <strain evidence="2 3">Pla111</strain>
    </source>
</reference>
<keyword evidence="1" id="KW-0472">Membrane</keyword>
<dbReference type="AlphaFoldDB" id="A0A5C5VYP7"/>
<evidence type="ECO:0008006" key="4">
    <source>
        <dbReference type="Google" id="ProtNLM"/>
    </source>
</evidence>
<organism evidence="2 3">
    <name type="scientific">Botrimarina hoheduenensis</name>
    <dbReference type="NCBI Taxonomy" id="2528000"/>
    <lineage>
        <taxon>Bacteria</taxon>
        <taxon>Pseudomonadati</taxon>
        <taxon>Planctomycetota</taxon>
        <taxon>Planctomycetia</taxon>
        <taxon>Pirellulales</taxon>
        <taxon>Lacipirellulaceae</taxon>
        <taxon>Botrimarina</taxon>
    </lineage>
</organism>
<proteinExistence type="predicted"/>
<dbReference type="InterPro" id="IPR007352">
    <property type="entry name" value="DUF420"/>
</dbReference>
<dbReference type="OrthoDB" id="9811998at2"/>
<evidence type="ECO:0000256" key="1">
    <source>
        <dbReference type="SAM" id="Phobius"/>
    </source>
</evidence>
<dbReference type="Proteomes" id="UP000318995">
    <property type="component" value="Unassembled WGS sequence"/>
</dbReference>
<dbReference type="RefSeq" id="WP_146574745.1">
    <property type="nucleotide sequence ID" value="NZ_SJPH01000005.1"/>
</dbReference>
<protein>
    <recommendedName>
        <fullName evidence="4">DUF420 domain-containing protein</fullName>
    </recommendedName>
</protein>
<evidence type="ECO:0000313" key="3">
    <source>
        <dbReference type="Proteomes" id="UP000318995"/>
    </source>
</evidence>
<gene>
    <name evidence="2" type="ORF">Pla111_25090</name>
</gene>
<dbReference type="PANTHER" id="PTHR37692:SF1">
    <property type="entry name" value="DUF420 DOMAIN-CONTAINING PROTEIN"/>
    <property type="match status" value="1"/>
</dbReference>
<dbReference type="EMBL" id="SJPH01000005">
    <property type="protein sequence ID" value="TWT42871.1"/>
    <property type="molecule type" value="Genomic_DNA"/>
</dbReference>
<feature type="transmembrane region" description="Helical" evidence="1">
    <location>
        <begin position="133"/>
        <end position="156"/>
    </location>
</feature>
<feature type="transmembrane region" description="Helical" evidence="1">
    <location>
        <begin position="46"/>
        <end position="64"/>
    </location>
</feature>
<comment type="caution">
    <text evidence="2">The sequence shown here is derived from an EMBL/GenBank/DDBJ whole genome shotgun (WGS) entry which is preliminary data.</text>
</comment>